<dbReference type="Gene3D" id="3.40.50.12160">
    <property type="entry name" value="Methylthiotransferase, N-terminal domain"/>
    <property type="match status" value="1"/>
</dbReference>
<dbReference type="InterPro" id="IPR007197">
    <property type="entry name" value="rSAM"/>
</dbReference>
<dbReference type="EMBL" id="PQAP01000073">
    <property type="protein sequence ID" value="PWB72805.1"/>
    <property type="molecule type" value="Genomic_DNA"/>
</dbReference>
<evidence type="ECO:0000313" key="10">
    <source>
        <dbReference type="Proteomes" id="UP000250918"/>
    </source>
</evidence>
<dbReference type="InterPro" id="IPR023404">
    <property type="entry name" value="rSAM_horseshoe"/>
</dbReference>
<dbReference type="FunFam" id="3.40.50.12160:FF:000003">
    <property type="entry name" value="CDK5 regulatory subunit-associated protein 1"/>
    <property type="match status" value="1"/>
</dbReference>
<comment type="caution">
    <text evidence="9">The sequence shown here is derived from an EMBL/GenBank/DDBJ whole genome shotgun (WGS) entry which is preliminary data.</text>
</comment>
<dbReference type="AlphaFoldDB" id="A0A855X219"/>
<keyword evidence="3" id="KW-0949">S-adenosyl-L-methionine</keyword>
<sequence>MREEQSAKTFHISTFGCQMNLADSSTLASTLISRGYRRVSDEQDADIVVFNTCSVREKAEERVFGRLGDMRRLKAQRPGVKVAVVGCMAQRLGNEIQRQAPHVDIVLGTDRVFELADVIEGREGTSAIMTAFGHENMDLIAPERENAHSAFVTISRGCDNYCTYCIVPYVRGRERAHSVEQIVNSVQKLCAEGVVEVTLLGQNVNSYRHGETGFPELLRRICLETAVPRVRFM</sequence>
<dbReference type="PANTHER" id="PTHR43020:SF2">
    <property type="entry name" value="MITOCHONDRIAL TRNA METHYLTHIOTRANSFERASE CDK5RAP1"/>
    <property type="match status" value="1"/>
</dbReference>
<dbReference type="PROSITE" id="PS51918">
    <property type="entry name" value="RADICAL_SAM"/>
    <property type="match status" value="1"/>
</dbReference>
<dbReference type="PANTHER" id="PTHR43020">
    <property type="entry name" value="CDK5 REGULATORY SUBUNIT-ASSOCIATED PROTEIN 1"/>
    <property type="match status" value="1"/>
</dbReference>
<evidence type="ECO:0000259" key="8">
    <source>
        <dbReference type="PROSITE" id="PS51918"/>
    </source>
</evidence>
<dbReference type="SFLD" id="SFLDG01082">
    <property type="entry name" value="B12-binding_domain_containing"/>
    <property type="match status" value="1"/>
</dbReference>
<evidence type="ECO:0000256" key="1">
    <source>
        <dbReference type="ARBA" id="ARBA00001966"/>
    </source>
</evidence>
<dbReference type="Pfam" id="PF04055">
    <property type="entry name" value="Radical_SAM"/>
    <property type="match status" value="1"/>
</dbReference>
<feature type="domain" description="MTTase N-terminal" evidence="7">
    <location>
        <begin position="8"/>
        <end position="124"/>
    </location>
</feature>
<keyword evidence="4" id="KW-0479">Metal-binding</keyword>
<evidence type="ECO:0000256" key="3">
    <source>
        <dbReference type="ARBA" id="ARBA00022691"/>
    </source>
</evidence>
<evidence type="ECO:0000256" key="4">
    <source>
        <dbReference type="ARBA" id="ARBA00022723"/>
    </source>
</evidence>
<dbReference type="InterPro" id="IPR013848">
    <property type="entry name" value="Methylthiotransferase_N"/>
</dbReference>
<keyword evidence="9" id="KW-0808">Transferase</keyword>
<accession>A0A855X219</accession>
<dbReference type="PROSITE" id="PS01278">
    <property type="entry name" value="MTTASE_RADICAL"/>
    <property type="match status" value="1"/>
</dbReference>
<dbReference type="GO" id="GO:0035597">
    <property type="term" value="F:tRNA-2-methylthio-N(6)-dimethylallyladenosine(37) synthase activity"/>
    <property type="evidence" value="ECO:0007669"/>
    <property type="project" value="TreeGrafter"/>
</dbReference>
<dbReference type="InterPro" id="IPR058240">
    <property type="entry name" value="rSAM_sf"/>
</dbReference>
<name>A0A855X219_9BACT</name>
<dbReference type="InterPro" id="IPR038135">
    <property type="entry name" value="Methylthiotransferase_N_sf"/>
</dbReference>
<proteinExistence type="predicted"/>
<evidence type="ECO:0000259" key="7">
    <source>
        <dbReference type="PROSITE" id="PS51449"/>
    </source>
</evidence>
<keyword evidence="6" id="KW-0411">Iron-sulfur</keyword>
<feature type="domain" description="Radical SAM core" evidence="8">
    <location>
        <begin position="144"/>
        <end position="233"/>
    </location>
</feature>
<dbReference type="Proteomes" id="UP000250918">
    <property type="component" value="Unassembled WGS sequence"/>
</dbReference>
<dbReference type="GO" id="GO:0051539">
    <property type="term" value="F:4 iron, 4 sulfur cluster binding"/>
    <property type="evidence" value="ECO:0007669"/>
    <property type="project" value="UniProtKB-KW"/>
</dbReference>
<comment type="cofactor">
    <cofactor evidence="1">
        <name>[4Fe-4S] cluster</name>
        <dbReference type="ChEBI" id="CHEBI:49883"/>
    </cofactor>
</comment>
<evidence type="ECO:0000256" key="6">
    <source>
        <dbReference type="ARBA" id="ARBA00023014"/>
    </source>
</evidence>
<dbReference type="Gene3D" id="3.80.30.20">
    <property type="entry name" value="tm_1862 like domain"/>
    <property type="match status" value="1"/>
</dbReference>
<dbReference type="PROSITE" id="PS51449">
    <property type="entry name" value="MTTASE_N"/>
    <property type="match status" value="1"/>
</dbReference>
<evidence type="ECO:0000256" key="2">
    <source>
        <dbReference type="ARBA" id="ARBA00022485"/>
    </source>
</evidence>
<dbReference type="Pfam" id="PF00919">
    <property type="entry name" value="UPF0004"/>
    <property type="match status" value="1"/>
</dbReference>
<evidence type="ECO:0000256" key="5">
    <source>
        <dbReference type="ARBA" id="ARBA00023004"/>
    </source>
</evidence>
<keyword evidence="5" id="KW-0408">Iron</keyword>
<dbReference type="GO" id="GO:0046872">
    <property type="term" value="F:metal ion binding"/>
    <property type="evidence" value="ECO:0007669"/>
    <property type="project" value="UniProtKB-KW"/>
</dbReference>
<dbReference type="SUPFAM" id="SSF102114">
    <property type="entry name" value="Radical SAM enzymes"/>
    <property type="match status" value="1"/>
</dbReference>
<evidence type="ECO:0000313" key="9">
    <source>
        <dbReference type="EMBL" id="PWB72805.1"/>
    </source>
</evidence>
<keyword evidence="2" id="KW-0004">4Fe-4S</keyword>
<dbReference type="SFLD" id="SFLDS00029">
    <property type="entry name" value="Radical_SAM"/>
    <property type="match status" value="1"/>
</dbReference>
<feature type="non-terminal residue" evidence="9">
    <location>
        <position position="233"/>
    </location>
</feature>
<dbReference type="GO" id="GO:0005829">
    <property type="term" value="C:cytosol"/>
    <property type="evidence" value="ECO:0007669"/>
    <property type="project" value="TreeGrafter"/>
</dbReference>
<organism evidence="9 10">
    <name type="scientific">candidate division GN15 bacterium</name>
    <dbReference type="NCBI Taxonomy" id="2072418"/>
    <lineage>
        <taxon>Bacteria</taxon>
        <taxon>candidate division GN15</taxon>
    </lineage>
</organism>
<reference evidence="9 10" key="1">
    <citation type="journal article" date="2018" name="ISME J.">
        <title>A methanotrophic archaeon couples anaerobic oxidation of methane to Fe(III) reduction.</title>
        <authorList>
            <person name="Cai C."/>
            <person name="Leu A.O."/>
            <person name="Xie G.J."/>
            <person name="Guo J."/>
            <person name="Feng Y."/>
            <person name="Zhao J.X."/>
            <person name="Tyson G.W."/>
            <person name="Yuan Z."/>
            <person name="Hu S."/>
        </authorList>
    </citation>
    <scope>NUCLEOTIDE SEQUENCE [LARGE SCALE GENOMIC DNA]</scope>
    <source>
        <strain evidence="9">FeB_12</strain>
    </source>
</reference>
<protein>
    <submittedName>
        <fullName evidence="9">tRNA (N6-isopentenyl adenosine(37)-C2)-methylthiotransferase MiaB</fullName>
    </submittedName>
</protein>
<dbReference type="InterPro" id="IPR020612">
    <property type="entry name" value="Methylthiotransferase_CS"/>
</dbReference>
<gene>
    <name evidence="9" type="ORF">C3F09_06035</name>
</gene>